<dbReference type="InterPro" id="IPR028098">
    <property type="entry name" value="Glyco_trans_4-like_N"/>
</dbReference>
<name>A0A842HG11_9BACT</name>
<comment type="caution">
    <text evidence="2">The sequence shown here is derived from an EMBL/GenBank/DDBJ whole genome shotgun (WGS) entry which is preliminary data.</text>
</comment>
<dbReference type="PANTHER" id="PTHR45947:SF3">
    <property type="entry name" value="SULFOQUINOVOSYL TRANSFERASE SQD2"/>
    <property type="match status" value="1"/>
</dbReference>
<dbReference type="InterPro" id="IPR050194">
    <property type="entry name" value="Glycosyltransferase_grp1"/>
</dbReference>
<keyword evidence="2" id="KW-0808">Transferase</keyword>
<dbReference type="Pfam" id="PF13439">
    <property type="entry name" value="Glyco_transf_4"/>
    <property type="match status" value="1"/>
</dbReference>
<dbReference type="Pfam" id="PF13692">
    <property type="entry name" value="Glyco_trans_1_4"/>
    <property type="match status" value="1"/>
</dbReference>
<dbReference type="RefSeq" id="WP_185676568.1">
    <property type="nucleotide sequence ID" value="NZ_JACHVB010000044.1"/>
</dbReference>
<dbReference type="GO" id="GO:0016757">
    <property type="term" value="F:glycosyltransferase activity"/>
    <property type="evidence" value="ECO:0007669"/>
    <property type="project" value="UniProtKB-ARBA"/>
</dbReference>
<dbReference type="Gene3D" id="3.40.50.2000">
    <property type="entry name" value="Glycogen Phosphorylase B"/>
    <property type="match status" value="2"/>
</dbReference>
<evidence type="ECO:0000313" key="3">
    <source>
        <dbReference type="Proteomes" id="UP000546464"/>
    </source>
</evidence>
<dbReference type="SUPFAM" id="SSF53756">
    <property type="entry name" value="UDP-Glycosyltransferase/glycogen phosphorylase"/>
    <property type="match status" value="1"/>
</dbReference>
<organism evidence="2 3">
    <name type="scientific">Ruficoccus amylovorans</name>
    <dbReference type="NCBI Taxonomy" id="1804625"/>
    <lineage>
        <taxon>Bacteria</taxon>
        <taxon>Pseudomonadati</taxon>
        <taxon>Verrucomicrobiota</taxon>
        <taxon>Opitutia</taxon>
        <taxon>Puniceicoccales</taxon>
        <taxon>Cerasicoccaceae</taxon>
        <taxon>Ruficoccus</taxon>
    </lineage>
</organism>
<sequence>MKILLSSGQGRLRFPEFALALVKAGFDVRLITGYVPRHTPAFLLNGIGRLLKKPDLHRRLMLRCPAGLARDQIDCCTGAEILEGIRQMCQQLHLPIWSDTFTWKAFARQSLKYIHDADILHLRSGAGGAGVIEKVQQRGIKVVVAHSIAHPTHIRDNLAQEAQHWPDSKASYHTAFWQLVEDDCKRADAILVNSEYVKKSLQQYGLQDKPIHVIHGPVSRKFAVTHERSHTPNRLRLIFTGSFDMRKGARLLLRAMQQLHEQYPGISLDVYGTVSLPPDWLSQCEAANIHMHGHVSHDILQQALAEADLFAFPTLSEGCARSVMEAMAAGLPVLTTEDSGAPIEHLKNGYLLETGSIDSLVEGILYAYNHWQEARQWGQQAATEVAERYTEENFALQLKAFYEQLLKS</sequence>
<accession>A0A842HG11</accession>
<dbReference type="PANTHER" id="PTHR45947">
    <property type="entry name" value="SULFOQUINOVOSYL TRANSFERASE SQD2"/>
    <property type="match status" value="1"/>
</dbReference>
<reference evidence="2 3" key="1">
    <citation type="submission" date="2020-07" db="EMBL/GenBank/DDBJ databases">
        <authorList>
            <person name="Feng X."/>
        </authorList>
    </citation>
    <scope>NUCLEOTIDE SEQUENCE [LARGE SCALE GENOMIC DNA]</scope>
    <source>
        <strain evidence="2 3">JCM31066</strain>
    </source>
</reference>
<protein>
    <submittedName>
        <fullName evidence="2">Glycosyltransferase family 4 protein</fullName>
    </submittedName>
</protein>
<proteinExistence type="predicted"/>
<dbReference type="AlphaFoldDB" id="A0A842HG11"/>
<evidence type="ECO:0000259" key="1">
    <source>
        <dbReference type="Pfam" id="PF13439"/>
    </source>
</evidence>
<evidence type="ECO:0000313" key="2">
    <source>
        <dbReference type="EMBL" id="MBC2595615.1"/>
    </source>
</evidence>
<dbReference type="Proteomes" id="UP000546464">
    <property type="component" value="Unassembled WGS sequence"/>
</dbReference>
<dbReference type="CDD" id="cd03801">
    <property type="entry name" value="GT4_PimA-like"/>
    <property type="match status" value="1"/>
</dbReference>
<gene>
    <name evidence="2" type="ORF">H5P28_15210</name>
</gene>
<keyword evidence="3" id="KW-1185">Reference proteome</keyword>
<feature type="domain" description="Glycosyltransferase subfamily 4-like N-terminal" evidence="1">
    <location>
        <begin position="101"/>
        <end position="219"/>
    </location>
</feature>
<dbReference type="EMBL" id="JACHVB010000044">
    <property type="protein sequence ID" value="MBC2595615.1"/>
    <property type="molecule type" value="Genomic_DNA"/>
</dbReference>